<proteinExistence type="predicted"/>
<feature type="repeat" description="TPR" evidence="3">
    <location>
        <begin position="299"/>
        <end position="332"/>
    </location>
</feature>
<dbReference type="AlphaFoldDB" id="A0A0L0SUS5"/>
<sequence length="442" mass="48674">MMSSDAMDVDGVDNKARAEELKQEANLAYKRGQYSRAIDLYSKSLDTDSTAAAVYGNRAAAYMMQKNFRQAVADCTSALDHDPSFVKAMVRAAKCYLVLGSTREAIDMLDRAMATSPSPATQADLVTAHRVADLLSQATDELTHRDNDPSGDRAKQALQHLTSAFTLVTKYANAEDSDLALRWRLLHGEALARTGSLEDAALVASAALRADSTNPDALVLRARVLYLQGESAKAIAHCKQALALDPDMTRARVLMKFVRAIDDAKEKGNAAFTAGRYAEAVDLYTEALGMDPSNKALNAKLYSNRATARSKLGKYSDAIADCTAALEIDPDFYKVLLRRADCFSKTDKWDQALRDYKAAYNLKPTNDVRTAMANAERQARIASRKDYYKVLGVERDASEHEIKKAYRKLAILYHPDKTAGCPDLEAKFKECTEYVLFVSTVV</sequence>
<gene>
    <name evidence="5" type="ORF">AMAG_10455</name>
</gene>
<reference evidence="6" key="2">
    <citation type="submission" date="2009-11" db="EMBL/GenBank/DDBJ databases">
        <title>The Genome Sequence of Allomyces macrogynus strain ATCC 38327.</title>
        <authorList>
            <consortium name="The Broad Institute Genome Sequencing Platform"/>
            <person name="Russ C."/>
            <person name="Cuomo C."/>
            <person name="Shea T."/>
            <person name="Young S.K."/>
            <person name="Zeng Q."/>
            <person name="Koehrsen M."/>
            <person name="Haas B."/>
            <person name="Borodovsky M."/>
            <person name="Guigo R."/>
            <person name="Alvarado L."/>
            <person name="Berlin A."/>
            <person name="Borenstein D."/>
            <person name="Chen Z."/>
            <person name="Engels R."/>
            <person name="Freedman E."/>
            <person name="Gellesch M."/>
            <person name="Goldberg J."/>
            <person name="Griggs A."/>
            <person name="Gujja S."/>
            <person name="Heiman D."/>
            <person name="Hepburn T."/>
            <person name="Howarth C."/>
            <person name="Jen D."/>
            <person name="Larson L."/>
            <person name="Lewis B."/>
            <person name="Mehta T."/>
            <person name="Park D."/>
            <person name="Pearson M."/>
            <person name="Roberts A."/>
            <person name="Saif S."/>
            <person name="Shenoy N."/>
            <person name="Sisk P."/>
            <person name="Stolte C."/>
            <person name="Sykes S."/>
            <person name="Walk T."/>
            <person name="White J."/>
            <person name="Yandava C."/>
            <person name="Burger G."/>
            <person name="Gray M.W."/>
            <person name="Holland P.W.H."/>
            <person name="King N."/>
            <person name="Lang F.B.F."/>
            <person name="Roger A.J."/>
            <person name="Ruiz-Trillo I."/>
            <person name="Lander E."/>
            <person name="Nusbaum C."/>
        </authorList>
    </citation>
    <scope>NUCLEOTIDE SEQUENCE [LARGE SCALE GENOMIC DNA]</scope>
    <source>
        <strain evidence="6">ATCC 38327</strain>
    </source>
</reference>
<dbReference type="PANTHER" id="PTHR45188:SF2">
    <property type="entry name" value="DNAJ HOMOLOG SUBFAMILY C MEMBER 7"/>
    <property type="match status" value="1"/>
</dbReference>
<evidence type="ECO:0000256" key="1">
    <source>
        <dbReference type="ARBA" id="ARBA00022737"/>
    </source>
</evidence>
<reference evidence="5 6" key="1">
    <citation type="submission" date="2009-11" db="EMBL/GenBank/DDBJ databases">
        <title>Annotation of Allomyces macrogynus ATCC 38327.</title>
        <authorList>
            <consortium name="The Broad Institute Genome Sequencing Platform"/>
            <person name="Russ C."/>
            <person name="Cuomo C."/>
            <person name="Burger G."/>
            <person name="Gray M.W."/>
            <person name="Holland P.W.H."/>
            <person name="King N."/>
            <person name="Lang F.B.F."/>
            <person name="Roger A.J."/>
            <person name="Ruiz-Trillo I."/>
            <person name="Young S.K."/>
            <person name="Zeng Q."/>
            <person name="Gargeya S."/>
            <person name="Fitzgerald M."/>
            <person name="Haas B."/>
            <person name="Abouelleil A."/>
            <person name="Alvarado L."/>
            <person name="Arachchi H.M."/>
            <person name="Berlin A."/>
            <person name="Chapman S.B."/>
            <person name="Gearin G."/>
            <person name="Goldberg J."/>
            <person name="Griggs A."/>
            <person name="Gujja S."/>
            <person name="Hansen M."/>
            <person name="Heiman D."/>
            <person name="Howarth C."/>
            <person name="Larimer J."/>
            <person name="Lui A."/>
            <person name="MacDonald P.J.P."/>
            <person name="McCowen C."/>
            <person name="Montmayeur A."/>
            <person name="Murphy C."/>
            <person name="Neiman D."/>
            <person name="Pearson M."/>
            <person name="Priest M."/>
            <person name="Roberts A."/>
            <person name="Saif S."/>
            <person name="Shea T."/>
            <person name="Sisk P."/>
            <person name="Stolte C."/>
            <person name="Sykes S."/>
            <person name="Wortman J."/>
            <person name="Nusbaum C."/>
            <person name="Birren B."/>
        </authorList>
    </citation>
    <scope>NUCLEOTIDE SEQUENCE [LARGE SCALE GENOMIC DNA]</scope>
    <source>
        <strain evidence="5 6">ATCC 38327</strain>
    </source>
</reference>
<feature type="repeat" description="TPR" evidence="3">
    <location>
        <begin position="86"/>
        <end position="119"/>
    </location>
</feature>
<evidence type="ECO:0000313" key="6">
    <source>
        <dbReference type="Proteomes" id="UP000054350"/>
    </source>
</evidence>
<dbReference type="SMART" id="SM00271">
    <property type="entry name" value="DnaJ"/>
    <property type="match status" value="1"/>
</dbReference>
<dbReference type="OrthoDB" id="10250354at2759"/>
<feature type="repeat" description="TPR" evidence="3">
    <location>
        <begin position="261"/>
        <end position="294"/>
    </location>
</feature>
<dbReference type="InterPro" id="IPR036869">
    <property type="entry name" value="J_dom_sf"/>
</dbReference>
<dbReference type="CDD" id="cd06257">
    <property type="entry name" value="DnaJ"/>
    <property type="match status" value="1"/>
</dbReference>
<dbReference type="SMART" id="SM00028">
    <property type="entry name" value="TPR"/>
    <property type="match status" value="7"/>
</dbReference>
<dbReference type="InterPro" id="IPR019734">
    <property type="entry name" value="TPR_rpt"/>
</dbReference>
<dbReference type="Gene3D" id="1.25.40.10">
    <property type="entry name" value="Tetratricopeptide repeat domain"/>
    <property type="match status" value="1"/>
</dbReference>
<feature type="repeat" description="TPR" evidence="3">
    <location>
        <begin position="18"/>
        <end position="51"/>
    </location>
</feature>
<accession>A0A0L0SUS5</accession>
<name>A0A0L0SUS5_ALLM3</name>
<evidence type="ECO:0000313" key="5">
    <source>
        <dbReference type="EMBL" id="KNE66216.1"/>
    </source>
</evidence>
<dbReference type="STRING" id="578462.A0A0L0SUS5"/>
<dbReference type="Proteomes" id="UP000054350">
    <property type="component" value="Unassembled WGS sequence"/>
</dbReference>
<dbReference type="PRINTS" id="PR00625">
    <property type="entry name" value="JDOMAIN"/>
</dbReference>
<dbReference type="Gene3D" id="1.10.287.110">
    <property type="entry name" value="DnaJ domain"/>
    <property type="match status" value="1"/>
</dbReference>
<dbReference type="Pfam" id="PF00226">
    <property type="entry name" value="DnaJ"/>
    <property type="match status" value="1"/>
</dbReference>
<dbReference type="VEuPathDB" id="FungiDB:AMAG_10455"/>
<dbReference type="SUPFAM" id="SSF48452">
    <property type="entry name" value="TPR-like"/>
    <property type="match status" value="1"/>
</dbReference>
<dbReference type="InterPro" id="IPR011990">
    <property type="entry name" value="TPR-like_helical_dom_sf"/>
</dbReference>
<feature type="repeat" description="TPR" evidence="3">
    <location>
        <begin position="333"/>
        <end position="366"/>
    </location>
</feature>
<evidence type="ECO:0000259" key="4">
    <source>
        <dbReference type="PROSITE" id="PS50076"/>
    </source>
</evidence>
<dbReference type="SUPFAM" id="SSF46565">
    <property type="entry name" value="Chaperone J-domain"/>
    <property type="match status" value="1"/>
</dbReference>
<feature type="repeat" description="TPR" evidence="3">
    <location>
        <begin position="215"/>
        <end position="248"/>
    </location>
</feature>
<dbReference type="Pfam" id="PF13432">
    <property type="entry name" value="TPR_16"/>
    <property type="match status" value="2"/>
</dbReference>
<keyword evidence="1" id="KW-0677">Repeat</keyword>
<dbReference type="PANTHER" id="PTHR45188">
    <property type="entry name" value="DNAJ PROTEIN P58IPK HOMOLOG"/>
    <property type="match status" value="1"/>
</dbReference>
<dbReference type="eggNOG" id="KOG0550">
    <property type="taxonomic scope" value="Eukaryota"/>
</dbReference>
<dbReference type="PROSITE" id="PS50076">
    <property type="entry name" value="DNAJ_2"/>
    <property type="match status" value="1"/>
</dbReference>
<protein>
    <recommendedName>
        <fullName evidence="4">J domain-containing protein</fullName>
    </recommendedName>
</protein>
<evidence type="ECO:0000256" key="3">
    <source>
        <dbReference type="PROSITE-ProRule" id="PRU00339"/>
    </source>
</evidence>
<dbReference type="EMBL" id="GG745349">
    <property type="protein sequence ID" value="KNE66216.1"/>
    <property type="molecule type" value="Genomic_DNA"/>
</dbReference>
<organism evidence="5 6">
    <name type="scientific">Allomyces macrogynus (strain ATCC 38327)</name>
    <name type="common">Allomyces javanicus var. macrogynus</name>
    <dbReference type="NCBI Taxonomy" id="578462"/>
    <lineage>
        <taxon>Eukaryota</taxon>
        <taxon>Fungi</taxon>
        <taxon>Fungi incertae sedis</taxon>
        <taxon>Blastocladiomycota</taxon>
        <taxon>Blastocladiomycetes</taxon>
        <taxon>Blastocladiales</taxon>
        <taxon>Blastocladiaceae</taxon>
        <taxon>Allomyces</taxon>
    </lineage>
</organism>
<evidence type="ECO:0000256" key="2">
    <source>
        <dbReference type="ARBA" id="ARBA00022803"/>
    </source>
</evidence>
<feature type="domain" description="J" evidence="4">
    <location>
        <begin position="386"/>
        <end position="442"/>
    </location>
</feature>
<dbReference type="Pfam" id="PF00515">
    <property type="entry name" value="TPR_1"/>
    <property type="match status" value="1"/>
</dbReference>
<keyword evidence="6" id="KW-1185">Reference proteome</keyword>
<keyword evidence="2 3" id="KW-0802">TPR repeat</keyword>
<dbReference type="PROSITE" id="PS50005">
    <property type="entry name" value="TPR"/>
    <property type="match status" value="6"/>
</dbReference>
<dbReference type="OMA" id="KMANTFM"/>
<dbReference type="InterPro" id="IPR001623">
    <property type="entry name" value="DnaJ_domain"/>
</dbReference>
<dbReference type="Pfam" id="PF14559">
    <property type="entry name" value="TPR_19"/>
    <property type="match status" value="1"/>
</dbReference>